<keyword evidence="1" id="KW-0472">Membrane</keyword>
<keyword evidence="1" id="KW-0812">Transmembrane</keyword>
<sequence>MAKAVPVKQSAVSLLLLLLFLVVVVLLLLLVVVLWLLCCCCCCCYYRRCCCPHHRHCPSRMSLKQTANCARQNQKHQHTTKSIQEPQQKL</sequence>
<dbReference type="AlphaFoldDB" id="A0A813J6D9"/>
<protein>
    <submittedName>
        <fullName evidence="2">Uncharacterized protein</fullName>
    </submittedName>
</protein>
<organism evidence="2 3">
    <name type="scientific">Polarella glacialis</name>
    <name type="common">Dinoflagellate</name>
    <dbReference type="NCBI Taxonomy" id="89957"/>
    <lineage>
        <taxon>Eukaryota</taxon>
        <taxon>Sar</taxon>
        <taxon>Alveolata</taxon>
        <taxon>Dinophyceae</taxon>
        <taxon>Suessiales</taxon>
        <taxon>Suessiaceae</taxon>
        <taxon>Polarella</taxon>
    </lineage>
</organism>
<feature type="transmembrane region" description="Helical" evidence="1">
    <location>
        <begin position="12"/>
        <end position="37"/>
    </location>
</feature>
<comment type="caution">
    <text evidence="2">The sequence shown here is derived from an EMBL/GenBank/DDBJ whole genome shotgun (WGS) entry which is preliminary data.</text>
</comment>
<evidence type="ECO:0000313" key="3">
    <source>
        <dbReference type="Proteomes" id="UP000626109"/>
    </source>
</evidence>
<evidence type="ECO:0000256" key="1">
    <source>
        <dbReference type="SAM" id="Phobius"/>
    </source>
</evidence>
<evidence type="ECO:0000313" key="2">
    <source>
        <dbReference type="EMBL" id="CAE8666191.1"/>
    </source>
</evidence>
<gene>
    <name evidence="2" type="ORF">PGLA2088_LOCUS16187</name>
</gene>
<reference evidence="2" key="1">
    <citation type="submission" date="2021-02" db="EMBL/GenBank/DDBJ databases">
        <authorList>
            <person name="Dougan E. K."/>
            <person name="Rhodes N."/>
            <person name="Thang M."/>
            <person name="Chan C."/>
        </authorList>
    </citation>
    <scope>NUCLEOTIDE SEQUENCE</scope>
</reference>
<name>A0A813J6D9_POLGL</name>
<accession>A0A813J6D9</accession>
<dbReference type="EMBL" id="CAJNNW010020400">
    <property type="protein sequence ID" value="CAE8666191.1"/>
    <property type="molecule type" value="Genomic_DNA"/>
</dbReference>
<proteinExistence type="predicted"/>
<dbReference type="Proteomes" id="UP000626109">
    <property type="component" value="Unassembled WGS sequence"/>
</dbReference>
<keyword evidence="1" id="KW-1133">Transmembrane helix</keyword>